<dbReference type="Proteomes" id="UP000289340">
    <property type="component" value="Chromosome 8"/>
</dbReference>
<evidence type="ECO:0000256" key="1">
    <source>
        <dbReference type="SAM" id="Phobius"/>
    </source>
</evidence>
<accession>A0A445J9G7</accession>
<dbReference type="AlphaFoldDB" id="A0A445J9G7"/>
<sequence>MASSKVMCRLSCRIQSVVAHNHNKFTKPSPLSPLSLSLSARRLSRTSRLPVELGSLESMMPLHSAVASARLVSSLSIESLGWGLVPQGLSPSLLHTTQLPLYFLLLFCTLIVFPCLYDSICLQLVAERKERAKEWIAKISRVVCDSASLVGQMTWVEWEQNRWFMVALEHAKSLPAAVDYLPFCFYML</sequence>
<keyword evidence="1" id="KW-1133">Transmembrane helix</keyword>
<keyword evidence="1" id="KW-0472">Membrane</keyword>
<comment type="caution">
    <text evidence="2">The sequence shown here is derived from an EMBL/GenBank/DDBJ whole genome shotgun (WGS) entry which is preliminary data.</text>
</comment>
<keyword evidence="3" id="KW-1185">Reference proteome</keyword>
<dbReference type="PANTHER" id="PTHR33156">
    <property type="entry name" value="OS02G0230000 PROTEIN"/>
    <property type="match status" value="1"/>
</dbReference>
<keyword evidence="1" id="KW-0812">Transmembrane</keyword>
<evidence type="ECO:0000313" key="2">
    <source>
        <dbReference type="EMBL" id="RZB95116.1"/>
    </source>
</evidence>
<feature type="transmembrane region" description="Helical" evidence="1">
    <location>
        <begin position="101"/>
        <end position="126"/>
    </location>
</feature>
<protein>
    <submittedName>
        <fullName evidence="2">Uncharacterized protein</fullName>
    </submittedName>
</protein>
<gene>
    <name evidence="2" type="ORF">D0Y65_019531</name>
</gene>
<dbReference type="PANTHER" id="PTHR33156:SF73">
    <property type="entry name" value="PROTEIN NUCLEAR FUSION DEFECTIVE 6, CHLOROPLASTIC_MITOCHONDRIAL-LIKE"/>
    <property type="match status" value="1"/>
</dbReference>
<evidence type="ECO:0000313" key="3">
    <source>
        <dbReference type="Proteomes" id="UP000289340"/>
    </source>
</evidence>
<reference evidence="2 3" key="1">
    <citation type="submission" date="2018-09" db="EMBL/GenBank/DDBJ databases">
        <title>A high-quality reference genome of wild soybean provides a powerful tool to mine soybean genomes.</title>
        <authorList>
            <person name="Xie M."/>
            <person name="Chung C.Y.L."/>
            <person name="Li M.-W."/>
            <person name="Wong F.-L."/>
            <person name="Chan T.-F."/>
            <person name="Lam H.-M."/>
        </authorList>
    </citation>
    <scope>NUCLEOTIDE SEQUENCE [LARGE SCALE GENOMIC DNA]</scope>
    <source>
        <strain evidence="3">cv. W05</strain>
        <tissue evidence="2">Hypocotyl of etiolated seedlings</tissue>
    </source>
</reference>
<organism evidence="2 3">
    <name type="scientific">Glycine soja</name>
    <name type="common">Wild soybean</name>
    <dbReference type="NCBI Taxonomy" id="3848"/>
    <lineage>
        <taxon>Eukaryota</taxon>
        <taxon>Viridiplantae</taxon>
        <taxon>Streptophyta</taxon>
        <taxon>Embryophyta</taxon>
        <taxon>Tracheophyta</taxon>
        <taxon>Spermatophyta</taxon>
        <taxon>Magnoliopsida</taxon>
        <taxon>eudicotyledons</taxon>
        <taxon>Gunneridae</taxon>
        <taxon>Pentapetalae</taxon>
        <taxon>rosids</taxon>
        <taxon>fabids</taxon>
        <taxon>Fabales</taxon>
        <taxon>Fabaceae</taxon>
        <taxon>Papilionoideae</taxon>
        <taxon>50 kb inversion clade</taxon>
        <taxon>NPAAA clade</taxon>
        <taxon>indigoferoid/millettioid clade</taxon>
        <taxon>Phaseoleae</taxon>
        <taxon>Glycine</taxon>
        <taxon>Glycine subgen. Soja</taxon>
    </lineage>
</organism>
<name>A0A445J9G7_GLYSO</name>
<proteinExistence type="predicted"/>
<dbReference type="EMBL" id="QZWG01000008">
    <property type="protein sequence ID" value="RZB95116.1"/>
    <property type="molecule type" value="Genomic_DNA"/>
</dbReference>
<dbReference type="InterPro" id="IPR043459">
    <property type="entry name" value="NFD6/NOXY2-like"/>
</dbReference>